<dbReference type="InterPro" id="IPR008254">
    <property type="entry name" value="Flavodoxin/NO_synth"/>
</dbReference>
<dbReference type="Gene3D" id="3.40.50.360">
    <property type="match status" value="1"/>
</dbReference>
<keyword evidence="3" id="KW-1185">Reference proteome</keyword>
<dbReference type="PANTHER" id="PTHR39201:SF1">
    <property type="entry name" value="FLAVODOXIN-LIKE DOMAIN-CONTAINING PROTEIN"/>
    <property type="match status" value="1"/>
</dbReference>
<dbReference type="SUPFAM" id="SSF52218">
    <property type="entry name" value="Flavoproteins"/>
    <property type="match status" value="1"/>
</dbReference>
<dbReference type="Pfam" id="PF12682">
    <property type="entry name" value="Flavodoxin_4"/>
    <property type="match status" value="1"/>
</dbReference>
<sequence>MSKVLIAFFSRKGNNYVNGVIKDLEVGNTEKVANTIQVLTGGDLFHIEPVDAYDADYHECAAEAKKDLRANARPAFQNPLKAIDDYDTVYLGYPNYWGTMPMHVWTFLEQYDFADKVIMPFCTHEGSGLGRSEKDIAGLCPKAKVESGLAVNGGDVENAQAKVETWIRR</sequence>
<name>A0ABS5PWA9_9FIRM</name>
<evidence type="ECO:0000313" key="3">
    <source>
        <dbReference type="Proteomes" id="UP000746471"/>
    </source>
</evidence>
<protein>
    <submittedName>
        <fullName evidence="2">Flavodoxin</fullName>
    </submittedName>
</protein>
<feature type="domain" description="Flavodoxin-like" evidence="1">
    <location>
        <begin position="27"/>
        <end position="166"/>
    </location>
</feature>
<evidence type="ECO:0000313" key="2">
    <source>
        <dbReference type="EMBL" id="MBS7528587.1"/>
    </source>
</evidence>
<dbReference type="EMBL" id="JAHBCL010000046">
    <property type="protein sequence ID" value="MBS7528587.1"/>
    <property type="molecule type" value="Genomic_DNA"/>
</dbReference>
<dbReference type="Proteomes" id="UP000746471">
    <property type="component" value="Unassembled WGS sequence"/>
</dbReference>
<comment type="caution">
    <text evidence="2">The sequence shown here is derived from an EMBL/GenBank/DDBJ whole genome shotgun (WGS) entry which is preliminary data.</text>
</comment>
<dbReference type="PANTHER" id="PTHR39201">
    <property type="entry name" value="EXPORTED PROTEIN-RELATED"/>
    <property type="match status" value="1"/>
</dbReference>
<gene>
    <name evidence="2" type="ORF">KHM83_18115</name>
</gene>
<dbReference type="InterPro" id="IPR029039">
    <property type="entry name" value="Flavoprotein-like_sf"/>
</dbReference>
<organism evidence="2 3">
    <name type="scientific">Fusibacter paucivorans</name>
    <dbReference type="NCBI Taxonomy" id="76009"/>
    <lineage>
        <taxon>Bacteria</taxon>
        <taxon>Bacillati</taxon>
        <taxon>Bacillota</taxon>
        <taxon>Clostridia</taxon>
        <taxon>Eubacteriales</taxon>
        <taxon>Eubacteriales Family XII. Incertae Sedis</taxon>
        <taxon>Fusibacter</taxon>
    </lineage>
</organism>
<proteinExistence type="predicted"/>
<dbReference type="RefSeq" id="WP_213238444.1">
    <property type="nucleotide sequence ID" value="NZ_JAHBCL010000046.1"/>
</dbReference>
<reference evidence="2 3" key="1">
    <citation type="submission" date="2021-05" db="EMBL/GenBank/DDBJ databases">
        <title>Fusibacter ferrireducens sp. nov., an anaerobic, sulfur- and Fe-reducing bacterium isolated from the mangrove sediment.</title>
        <authorList>
            <person name="Qiu D."/>
        </authorList>
    </citation>
    <scope>NUCLEOTIDE SEQUENCE [LARGE SCALE GENOMIC DNA]</scope>
    <source>
        <strain evidence="2 3">DSM 12116</strain>
    </source>
</reference>
<evidence type="ECO:0000259" key="1">
    <source>
        <dbReference type="Pfam" id="PF12682"/>
    </source>
</evidence>
<accession>A0ABS5PWA9</accession>